<keyword evidence="2 5" id="KW-0812">Transmembrane</keyword>
<keyword evidence="4 5" id="KW-0472">Membrane</keyword>
<dbReference type="GeneID" id="41596877"/>
<sequence length="255" mass="27309">MNTVAVLLYRNLVASIDKVFLIWQVVFPIIYIFIAGYSYAGLLGGQGIAIGSTSVPYPAYLAAGMIGFNMMNSSTVAGSIIWNDKKNGMFKQILVMPFARMEYVLGNIVTIMLMGLASAGLILLAGSPTLLGSAQPTFVGSLYVLYALIVGAVFFGSIAIIISTRLKSSEGFNVIVNSVFLFFSFVSSAFYPSEGVPSELGTAFYINPLTYIVDITRAGVFNQITFFTNVEVGVIAAATAGTFLLATLSILRMKI</sequence>
<protein>
    <submittedName>
        <fullName evidence="7">ABC-type polysaccharide/polyol phosphate export systems, permease component</fullName>
    </submittedName>
</protein>
<evidence type="ECO:0000256" key="1">
    <source>
        <dbReference type="ARBA" id="ARBA00004141"/>
    </source>
</evidence>
<comment type="subcellular location">
    <subcellularLocation>
        <location evidence="1">Membrane</location>
        <topology evidence="1">Multi-pass membrane protein</topology>
    </subcellularLocation>
</comment>
<dbReference type="eggNOG" id="arCOG01467">
    <property type="taxonomic scope" value="Archaea"/>
</dbReference>
<dbReference type="STRING" id="1459636.NTE_01055"/>
<dbReference type="OrthoDB" id="147058at2157"/>
<evidence type="ECO:0000256" key="2">
    <source>
        <dbReference type="ARBA" id="ARBA00022692"/>
    </source>
</evidence>
<evidence type="ECO:0000256" key="5">
    <source>
        <dbReference type="SAM" id="Phobius"/>
    </source>
</evidence>
<dbReference type="InterPro" id="IPR051784">
    <property type="entry name" value="Nod_factor_ABC_transporter"/>
</dbReference>
<feature type="transmembrane region" description="Helical" evidence="5">
    <location>
        <begin position="232"/>
        <end position="251"/>
    </location>
</feature>
<dbReference type="PANTHER" id="PTHR43229">
    <property type="entry name" value="NODULATION PROTEIN J"/>
    <property type="match status" value="1"/>
</dbReference>
<evidence type="ECO:0000313" key="8">
    <source>
        <dbReference type="Proteomes" id="UP000028194"/>
    </source>
</evidence>
<organism evidence="7 8">
    <name type="scientific">Candidatus Nitrososphaera evergladensis SR1</name>
    <dbReference type="NCBI Taxonomy" id="1459636"/>
    <lineage>
        <taxon>Archaea</taxon>
        <taxon>Nitrososphaerota</taxon>
        <taxon>Nitrososphaeria</taxon>
        <taxon>Nitrososphaerales</taxon>
        <taxon>Nitrososphaeraceae</taxon>
        <taxon>Nitrososphaera</taxon>
    </lineage>
</organism>
<dbReference type="HOGENOM" id="CLU_039483_6_0_2"/>
<reference evidence="7 8" key="1">
    <citation type="journal article" date="2014" name="PLoS ONE">
        <title>Genome Sequence of Candidatus Nitrososphaera evergladensis from Group I.1b Enriched from Everglades Soil Reveals Novel Genomic Features of the Ammonia-Oxidizing Archaea.</title>
        <authorList>
            <person name="Zhalnina K.V."/>
            <person name="Dias R."/>
            <person name="Leonard M.T."/>
            <person name="Dorr de Quadros P."/>
            <person name="Camargo F.A."/>
            <person name="Drew J.C."/>
            <person name="Farmerie W.G."/>
            <person name="Daroub S.H."/>
            <person name="Triplett E.W."/>
        </authorList>
    </citation>
    <scope>NUCLEOTIDE SEQUENCE [LARGE SCALE GENOMIC DNA]</scope>
    <source>
        <strain evidence="7 8">SR1</strain>
    </source>
</reference>
<evidence type="ECO:0000256" key="3">
    <source>
        <dbReference type="ARBA" id="ARBA00022989"/>
    </source>
</evidence>
<feature type="transmembrane region" description="Helical" evidence="5">
    <location>
        <begin position="20"/>
        <end position="40"/>
    </location>
</feature>
<feature type="transmembrane region" description="Helical" evidence="5">
    <location>
        <begin position="174"/>
        <end position="191"/>
    </location>
</feature>
<feature type="transmembrane region" description="Helical" evidence="5">
    <location>
        <begin position="103"/>
        <end position="123"/>
    </location>
</feature>
<evidence type="ECO:0000259" key="6">
    <source>
        <dbReference type="PROSITE" id="PS51012"/>
    </source>
</evidence>
<feature type="transmembrane region" description="Helical" evidence="5">
    <location>
        <begin position="60"/>
        <end position="82"/>
    </location>
</feature>
<evidence type="ECO:0000313" key="7">
    <source>
        <dbReference type="EMBL" id="AIF83128.1"/>
    </source>
</evidence>
<feature type="domain" description="ABC transmembrane type-2" evidence="6">
    <location>
        <begin position="19"/>
        <end position="253"/>
    </location>
</feature>
<dbReference type="EMBL" id="CP007174">
    <property type="protein sequence ID" value="AIF83128.1"/>
    <property type="molecule type" value="Genomic_DNA"/>
</dbReference>
<dbReference type="KEGG" id="nev:NTE_01055"/>
<dbReference type="Pfam" id="PF01061">
    <property type="entry name" value="ABC2_membrane"/>
    <property type="match status" value="1"/>
</dbReference>
<dbReference type="GO" id="GO:0043190">
    <property type="term" value="C:ATP-binding cassette (ABC) transporter complex"/>
    <property type="evidence" value="ECO:0007669"/>
    <property type="project" value="InterPro"/>
</dbReference>
<name>A0A075MPI8_9ARCH</name>
<dbReference type="GO" id="GO:0140359">
    <property type="term" value="F:ABC-type transporter activity"/>
    <property type="evidence" value="ECO:0007669"/>
    <property type="project" value="InterPro"/>
</dbReference>
<evidence type="ECO:0000256" key="4">
    <source>
        <dbReference type="ARBA" id="ARBA00023136"/>
    </source>
</evidence>
<accession>A0A075MPI8</accession>
<keyword evidence="8" id="KW-1185">Reference proteome</keyword>
<dbReference type="RefSeq" id="WP_148699953.1">
    <property type="nucleotide sequence ID" value="NZ_CP007174.1"/>
</dbReference>
<dbReference type="AlphaFoldDB" id="A0A075MPI8"/>
<dbReference type="PANTHER" id="PTHR43229:SF2">
    <property type="entry name" value="NODULATION PROTEIN J"/>
    <property type="match status" value="1"/>
</dbReference>
<dbReference type="PROSITE" id="PS51012">
    <property type="entry name" value="ABC_TM2"/>
    <property type="match status" value="1"/>
</dbReference>
<keyword evidence="3 5" id="KW-1133">Transmembrane helix</keyword>
<dbReference type="PRINTS" id="PR00164">
    <property type="entry name" value="ABC2TRNSPORT"/>
</dbReference>
<dbReference type="InterPro" id="IPR013525">
    <property type="entry name" value="ABC2_TM"/>
</dbReference>
<dbReference type="Proteomes" id="UP000028194">
    <property type="component" value="Chromosome"/>
</dbReference>
<dbReference type="PIRSF" id="PIRSF006648">
    <property type="entry name" value="DrrB"/>
    <property type="match status" value="1"/>
</dbReference>
<feature type="transmembrane region" description="Helical" evidence="5">
    <location>
        <begin position="143"/>
        <end position="162"/>
    </location>
</feature>
<dbReference type="InterPro" id="IPR000412">
    <property type="entry name" value="ABC_2_transport"/>
</dbReference>
<gene>
    <name evidence="7" type="ORF">NTE_01055</name>
</gene>
<dbReference type="InterPro" id="IPR047817">
    <property type="entry name" value="ABC2_TM_bact-type"/>
</dbReference>
<proteinExistence type="predicted"/>